<dbReference type="EMBL" id="CAJNOH010000254">
    <property type="protein sequence ID" value="CAF0970099.1"/>
    <property type="molecule type" value="Genomic_DNA"/>
</dbReference>
<accession>A0A814ESH5</accession>
<dbReference type="AlphaFoldDB" id="A0A814ESH5"/>
<name>A0A814ESH5_9BILA</name>
<reference evidence="2" key="1">
    <citation type="submission" date="2021-02" db="EMBL/GenBank/DDBJ databases">
        <authorList>
            <person name="Nowell W R."/>
        </authorList>
    </citation>
    <scope>NUCLEOTIDE SEQUENCE</scope>
</reference>
<evidence type="ECO:0000313" key="5">
    <source>
        <dbReference type="Proteomes" id="UP000663870"/>
    </source>
</evidence>
<evidence type="ECO:0000313" key="2">
    <source>
        <dbReference type="EMBL" id="CAF0970099.1"/>
    </source>
</evidence>
<feature type="domain" description="G" evidence="1">
    <location>
        <begin position="96"/>
        <end position="210"/>
    </location>
</feature>
<dbReference type="EMBL" id="CAJNOL010000373">
    <property type="protein sequence ID" value="CAF1034366.1"/>
    <property type="molecule type" value="Genomic_DNA"/>
</dbReference>
<dbReference type="Proteomes" id="UP000663870">
    <property type="component" value="Unassembled WGS sequence"/>
</dbReference>
<dbReference type="Gene3D" id="3.40.50.300">
    <property type="entry name" value="P-loop containing nucleotide triphosphate hydrolases"/>
    <property type="match status" value="1"/>
</dbReference>
<dbReference type="Pfam" id="PF01926">
    <property type="entry name" value="MMR_HSR1"/>
    <property type="match status" value="1"/>
</dbReference>
<dbReference type="CDD" id="cd00882">
    <property type="entry name" value="Ras_like_GTPase"/>
    <property type="match status" value="1"/>
</dbReference>
<keyword evidence="5" id="KW-1185">Reference proteome</keyword>
<evidence type="ECO:0000259" key="1">
    <source>
        <dbReference type="Pfam" id="PF01926"/>
    </source>
</evidence>
<dbReference type="Proteomes" id="UP000663854">
    <property type="component" value="Unassembled WGS sequence"/>
</dbReference>
<dbReference type="InterPro" id="IPR027417">
    <property type="entry name" value="P-loop_NTPase"/>
</dbReference>
<gene>
    <name evidence="3" type="ORF">JXQ802_LOCUS15811</name>
    <name evidence="2" type="ORF">PYM288_LOCUS13064</name>
</gene>
<comment type="caution">
    <text evidence="2">The sequence shown here is derived from an EMBL/GenBank/DDBJ whole genome shotgun (WGS) entry which is preliminary data.</text>
</comment>
<protein>
    <recommendedName>
        <fullName evidence="1">G domain-containing protein</fullName>
    </recommendedName>
</protein>
<dbReference type="SUPFAM" id="SSF52540">
    <property type="entry name" value="P-loop containing nucleoside triphosphate hydrolases"/>
    <property type="match status" value="1"/>
</dbReference>
<organism evidence="2 4">
    <name type="scientific">Rotaria sordida</name>
    <dbReference type="NCBI Taxonomy" id="392033"/>
    <lineage>
        <taxon>Eukaryota</taxon>
        <taxon>Metazoa</taxon>
        <taxon>Spiralia</taxon>
        <taxon>Gnathifera</taxon>
        <taxon>Rotifera</taxon>
        <taxon>Eurotatoria</taxon>
        <taxon>Bdelloidea</taxon>
        <taxon>Philodinida</taxon>
        <taxon>Philodinidae</taxon>
        <taxon>Rotaria</taxon>
    </lineage>
</organism>
<proteinExistence type="predicted"/>
<dbReference type="GO" id="GO:0005525">
    <property type="term" value="F:GTP binding"/>
    <property type="evidence" value="ECO:0007669"/>
    <property type="project" value="InterPro"/>
</dbReference>
<evidence type="ECO:0000313" key="3">
    <source>
        <dbReference type="EMBL" id="CAF1034366.1"/>
    </source>
</evidence>
<dbReference type="InterPro" id="IPR006073">
    <property type="entry name" value="GTP-bd"/>
</dbReference>
<sequence length="334" mass="38471">MESTMCSIQVHVRRTGEMVNIDVIPSTTTYDEVIRKVCERINEPEPSHYYLTLNYEVELKNDEDIPHDVVHANIPHISRRDIQNYLHQAIGKTFDIMLMGSPRVGKSTLINAILQKDVAQTHAGYNACTKESCYYEYEESYITETEGNTTRTSTSSIRIWDSPGIQDWTRLNVTEYVQDLINKKNPVCLIFCASPGTYVELEQLKGIVEACKNLKVFIAMVVTNMYASDEADIILKLFQDTLIHHHVQTKVEKNIYYYGPVGLCTQVNSIDYVVDDIKKKPEGVHELMLGIMNSLNDEKLLQWCFAIQNNAPFWARAQKRIWRVYSSFKRLLSL</sequence>
<evidence type="ECO:0000313" key="4">
    <source>
        <dbReference type="Proteomes" id="UP000663854"/>
    </source>
</evidence>